<evidence type="ECO:0000313" key="1">
    <source>
        <dbReference type="EMBL" id="CAD8505319.1"/>
    </source>
</evidence>
<sequence>MRKKVTGLKFSGLASLPLPEPKQKNATSEKVDPSELLQFLFPSGFYHSKSTARLYIFAEYGPTLVRVRDGWMSLRAGYKGQHIVTEQELSDMINEMIREDVLKVYVGDAVLKPSEQEEILSQADDKLKTIPNYTKEEIEELLYPCLDGDGLYNFKKLQEIVHNERGAKLKERKKTFPDIVNKVRLPKKAFSFYEETLQQSIRSKKFRDSEIFLNTAKALSKNAFRISELKDLNNPALSSNAVFIREEVGFNPAIPMFKIPVIRGRASYVKPHQPYQKKYVYEG</sequence>
<protein>
    <submittedName>
        <fullName evidence="1">Uncharacterized protein</fullName>
    </submittedName>
</protein>
<name>A0A7S0HY07_9CRYP</name>
<dbReference type="EMBL" id="HBEO01032509">
    <property type="protein sequence ID" value="CAD8505319.1"/>
    <property type="molecule type" value="Transcribed_RNA"/>
</dbReference>
<reference evidence="1" key="1">
    <citation type="submission" date="2021-01" db="EMBL/GenBank/DDBJ databases">
        <authorList>
            <person name="Corre E."/>
            <person name="Pelletier E."/>
            <person name="Niang G."/>
            <person name="Scheremetjew M."/>
            <person name="Finn R."/>
            <person name="Kale V."/>
            <person name="Holt S."/>
            <person name="Cochrane G."/>
            <person name="Meng A."/>
            <person name="Brown T."/>
            <person name="Cohen L."/>
        </authorList>
    </citation>
    <scope>NUCLEOTIDE SEQUENCE</scope>
    <source>
        <strain evidence="1">CCMP325</strain>
    </source>
</reference>
<proteinExistence type="predicted"/>
<dbReference type="AlphaFoldDB" id="A0A7S0HY07"/>
<organism evidence="1">
    <name type="scientific">Hanusia phi</name>
    <dbReference type="NCBI Taxonomy" id="3032"/>
    <lineage>
        <taxon>Eukaryota</taxon>
        <taxon>Cryptophyceae</taxon>
        <taxon>Pyrenomonadales</taxon>
        <taxon>Geminigeraceae</taxon>
        <taxon>Hanusia</taxon>
    </lineage>
</organism>
<accession>A0A7S0HY07</accession>
<gene>
    <name evidence="1" type="ORF">HPHI1048_LOCUS22003</name>
</gene>